<gene>
    <name evidence="2" type="ORF">H131_11653</name>
</gene>
<dbReference type="EMBL" id="AQPX01000018">
    <property type="protein sequence ID" value="EON72230.1"/>
    <property type="molecule type" value="Genomic_DNA"/>
</dbReference>
<accession>R7ZDK5</accession>
<feature type="transmembrane region" description="Helical" evidence="1">
    <location>
        <begin position="119"/>
        <end position="139"/>
    </location>
</feature>
<protein>
    <submittedName>
        <fullName evidence="2">Uncharacterized protein</fullName>
    </submittedName>
</protein>
<sequence length="212" mass="24805">MIKFKKNISIFLIIIPVYCALAFLLAYEAIIFPEFISIFSIAFLVSTVGIILRYLVSFLEFIFIKSVNIRWLHWVKILLGKLSFIYKVNVKTKIYMTLAFLLFSLTMLAYGYIAGVETVFTSLTDYLITMIGISFLLIYSLKPDTKSIDYIFKEENDNLINLLEKYEITEDLRLEYFLTDSIAVLSTEDRVFRVIKRISESKSTYEIYKINE</sequence>
<organism evidence="2 3">
    <name type="scientific">Lysinibacillus sphaericus OT4b.31</name>
    <dbReference type="NCBI Taxonomy" id="1285586"/>
    <lineage>
        <taxon>Bacteria</taxon>
        <taxon>Bacillati</taxon>
        <taxon>Bacillota</taxon>
        <taxon>Bacilli</taxon>
        <taxon>Bacillales</taxon>
        <taxon>Bacillaceae</taxon>
        <taxon>Lysinibacillus</taxon>
    </lineage>
</organism>
<dbReference type="HOGENOM" id="CLU_089953_0_0_9"/>
<reference evidence="2 3" key="1">
    <citation type="submission" date="2013-04" db="EMBL/GenBank/DDBJ databases">
        <title>Draft genome of the heavy metal tolerant bacterium Lysinibacillus sphaericus strain OT4b.31.</title>
        <authorList>
            <person name="Pena-Montenegro T.D."/>
            <person name="Dussan J."/>
        </authorList>
    </citation>
    <scope>NUCLEOTIDE SEQUENCE [LARGE SCALE GENOMIC DNA]</scope>
    <source>
        <strain evidence="2 3">OT4b.31</strain>
    </source>
</reference>
<dbReference type="PATRIC" id="fig|1285586.5.peg.2369"/>
<name>R7ZDK5_LYSSH</name>
<comment type="caution">
    <text evidence="2">The sequence shown here is derived from an EMBL/GenBank/DDBJ whole genome shotgun (WGS) entry which is preliminary data.</text>
</comment>
<evidence type="ECO:0000256" key="1">
    <source>
        <dbReference type="SAM" id="Phobius"/>
    </source>
</evidence>
<evidence type="ECO:0000313" key="3">
    <source>
        <dbReference type="Proteomes" id="UP000013911"/>
    </source>
</evidence>
<evidence type="ECO:0000313" key="2">
    <source>
        <dbReference type="EMBL" id="EON72230.1"/>
    </source>
</evidence>
<keyword evidence="1" id="KW-0472">Membrane</keyword>
<dbReference type="Proteomes" id="UP000013911">
    <property type="component" value="Unassembled WGS sequence"/>
</dbReference>
<feature type="transmembrane region" description="Helical" evidence="1">
    <location>
        <begin position="7"/>
        <end position="30"/>
    </location>
</feature>
<dbReference type="AlphaFoldDB" id="R7ZDK5"/>
<keyword evidence="1" id="KW-1133">Transmembrane helix</keyword>
<feature type="transmembrane region" description="Helical" evidence="1">
    <location>
        <begin position="36"/>
        <end position="56"/>
    </location>
</feature>
<keyword evidence="1" id="KW-0812">Transmembrane</keyword>
<proteinExistence type="predicted"/>
<feature type="transmembrane region" description="Helical" evidence="1">
    <location>
        <begin position="94"/>
        <end position="113"/>
    </location>
</feature>